<keyword evidence="1" id="KW-0812">Transmembrane</keyword>
<accession>A0A644SMV0</accession>
<evidence type="ECO:0000313" key="2">
    <source>
        <dbReference type="EMBL" id="MPL55955.1"/>
    </source>
</evidence>
<evidence type="ECO:0000256" key="1">
    <source>
        <dbReference type="SAM" id="Phobius"/>
    </source>
</evidence>
<dbReference type="EMBL" id="VSSQ01000002">
    <property type="protein sequence ID" value="MPL55955.1"/>
    <property type="molecule type" value="Genomic_DNA"/>
</dbReference>
<feature type="transmembrane region" description="Helical" evidence="1">
    <location>
        <begin position="10"/>
        <end position="26"/>
    </location>
</feature>
<protein>
    <submittedName>
        <fullName evidence="2">Uncharacterized protein</fullName>
    </submittedName>
</protein>
<proteinExistence type="predicted"/>
<reference evidence="2" key="1">
    <citation type="submission" date="2019-08" db="EMBL/GenBank/DDBJ databases">
        <authorList>
            <person name="Kucharzyk K."/>
            <person name="Murdoch R.W."/>
            <person name="Higgins S."/>
            <person name="Loffler F."/>
        </authorList>
    </citation>
    <scope>NUCLEOTIDE SEQUENCE</scope>
</reference>
<feature type="transmembrane region" description="Helical" evidence="1">
    <location>
        <begin position="32"/>
        <end position="51"/>
    </location>
</feature>
<organism evidence="2">
    <name type="scientific">bioreactor metagenome</name>
    <dbReference type="NCBI Taxonomy" id="1076179"/>
    <lineage>
        <taxon>unclassified sequences</taxon>
        <taxon>metagenomes</taxon>
        <taxon>ecological metagenomes</taxon>
    </lineage>
</organism>
<keyword evidence="1" id="KW-0472">Membrane</keyword>
<gene>
    <name evidence="2" type="ORF">SDC9_01437</name>
</gene>
<dbReference type="AlphaFoldDB" id="A0A644SMV0"/>
<comment type="caution">
    <text evidence="2">The sequence shown here is derived from an EMBL/GenBank/DDBJ whole genome shotgun (WGS) entry which is preliminary data.</text>
</comment>
<name>A0A644SMV0_9ZZZZ</name>
<sequence length="78" mass="9200">MNKSIFNNEYFYKGILLIPIFIYFILRKHLTIEIIFPLFIISSIISSVFAYKKSKGEFYLSLFPLAVIIVVYIMILIN</sequence>
<feature type="transmembrane region" description="Helical" evidence="1">
    <location>
        <begin position="58"/>
        <end position="77"/>
    </location>
</feature>
<keyword evidence="1" id="KW-1133">Transmembrane helix</keyword>